<reference evidence="2" key="1">
    <citation type="journal article" date="2020" name="mSystems">
        <title>Genome- and Community-Level Interaction Insights into Carbon Utilization and Element Cycling Functions of Hydrothermarchaeota in Hydrothermal Sediment.</title>
        <authorList>
            <person name="Zhou Z."/>
            <person name="Liu Y."/>
            <person name="Xu W."/>
            <person name="Pan J."/>
            <person name="Luo Z.H."/>
            <person name="Li M."/>
        </authorList>
    </citation>
    <scope>NUCLEOTIDE SEQUENCE [LARGE SCALE GENOMIC DNA]</scope>
    <source>
        <strain evidence="2">SpSt-902</strain>
    </source>
</reference>
<protein>
    <recommendedName>
        <fullName evidence="3">DUF2231 domain-containing protein</fullName>
    </recommendedName>
</protein>
<keyword evidence="1" id="KW-1133">Transmembrane helix</keyword>
<dbReference type="AlphaFoldDB" id="A0A7C3LR25"/>
<sequence>MGITLSHLHPVVVHFALGFTLLWLLKEQLPLKGRGGSLAEEGIKEAVFLSCLLGIGTGWLALAWDWARQFSGQFFWPGAIHETLGICAVGILGWHFFLARREKGENRFPRTHLILLVLFLSLGFTGEWLVFGYGATGR</sequence>
<feature type="transmembrane region" description="Helical" evidence="1">
    <location>
        <begin position="6"/>
        <end position="25"/>
    </location>
</feature>
<feature type="transmembrane region" description="Helical" evidence="1">
    <location>
        <begin position="79"/>
        <end position="99"/>
    </location>
</feature>
<gene>
    <name evidence="2" type="ORF">ENX03_00900</name>
</gene>
<keyword evidence="1" id="KW-0472">Membrane</keyword>
<keyword evidence="1" id="KW-0812">Transmembrane</keyword>
<comment type="caution">
    <text evidence="2">The sequence shown here is derived from an EMBL/GenBank/DDBJ whole genome shotgun (WGS) entry which is preliminary data.</text>
</comment>
<name>A0A7C3LR25_9BACT</name>
<accession>A0A7C3LR25</accession>
<organism evidence="2">
    <name type="scientific">Leptospirillum ferriphilum</name>
    <dbReference type="NCBI Taxonomy" id="178606"/>
    <lineage>
        <taxon>Bacteria</taxon>
        <taxon>Pseudomonadati</taxon>
        <taxon>Nitrospirota</taxon>
        <taxon>Nitrospiria</taxon>
        <taxon>Nitrospirales</taxon>
        <taxon>Nitrospiraceae</taxon>
        <taxon>Leptospirillum</taxon>
    </lineage>
</organism>
<evidence type="ECO:0008006" key="3">
    <source>
        <dbReference type="Google" id="ProtNLM"/>
    </source>
</evidence>
<evidence type="ECO:0000313" key="2">
    <source>
        <dbReference type="EMBL" id="HFT92502.1"/>
    </source>
</evidence>
<dbReference type="EMBL" id="DTMM01000016">
    <property type="protein sequence ID" value="HFT92502.1"/>
    <property type="molecule type" value="Genomic_DNA"/>
</dbReference>
<proteinExistence type="predicted"/>
<feature type="transmembrane region" description="Helical" evidence="1">
    <location>
        <begin position="111"/>
        <end position="131"/>
    </location>
</feature>
<evidence type="ECO:0000256" key="1">
    <source>
        <dbReference type="SAM" id="Phobius"/>
    </source>
</evidence>
<feature type="transmembrane region" description="Helical" evidence="1">
    <location>
        <begin position="46"/>
        <end position="67"/>
    </location>
</feature>